<dbReference type="Proteomes" id="UP001456524">
    <property type="component" value="Unassembled WGS sequence"/>
</dbReference>
<comment type="caution">
    <text evidence="2">The sequence shown here is derived from an EMBL/GenBank/DDBJ whole genome shotgun (WGS) entry which is preliminary data.</text>
</comment>
<evidence type="ECO:0000313" key="3">
    <source>
        <dbReference type="Proteomes" id="UP001456524"/>
    </source>
</evidence>
<accession>A0ABR1XZZ3</accession>
<evidence type="ECO:0000313" key="2">
    <source>
        <dbReference type="EMBL" id="KAK8173900.1"/>
    </source>
</evidence>
<dbReference type="EMBL" id="JBBWUH010000003">
    <property type="protein sequence ID" value="KAK8173900.1"/>
    <property type="molecule type" value="Genomic_DNA"/>
</dbReference>
<proteinExistence type="predicted"/>
<organism evidence="2 3">
    <name type="scientific">Phyllosticta citrichinensis</name>
    <dbReference type="NCBI Taxonomy" id="1130410"/>
    <lineage>
        <taxon>Eukaryota</taxon>
        <taxon>Fungi</taxon>
        <taxon>Dikarya</taxon>
        <taxon>Ascomycota</taxon>
        <taxon>Pezizomycotina</taxon>
        <taxon>Dothideomycetes</taxon>
        <taxon>Dothideomycetes incertae sedis</taxon>
        <taxon>Botryosphaeriales</taxon>
        <taxon>Phyllostictaceae</taxon>
        <taxon>Phyllosticta</taxon>
    </lineage>
</organism>
<protein>
    <submittedName>
        <fullName evidence="2">Uncharacterized protein</fullName>
    </submittedName>
</protein>
<evidence type="ECO:0000256" key="1">
    <source>
        <dbReference type="SAM" id="MobiDB-lite"/>
    </source>
</evidence>
<gene>
    <name evidence="2" type="ORF">IWX90DRAFT_157097</name>
</gene>
<sequence>MQQHTPRTDRRTDGRTDGTAAYIIHRSLRNRNANETAHGRSVPPPRSTEINSIAALLSAALTGTAPPRKDVQKGASILRPKALLVVKPASVTASVALSTRPRPPPPVHAVLMAPVIRSTALPEPRFLSVPRGHLAHGPTTRPLIARLPVAWLHSLPSTFPRLVGSHLTSHIPQNHAQKNHGLQRLCCTLPCLPPTSRSPTWPSLQFCVFILIRIGPPSTCAFSNDCSGARPGKGAGHNDSLKR</sequence>
<reference evidence="2 3" key="1">
    <citation type="journal article" date="2022" name="G3 (Bethesda)">
        <title>Enemy or ally: a genomic approach to elucidate the lifestyle of Phyllosticta citrichinaensis.</title>
        <authorList>
            <person name="Buijs V.A."/>
            <person name="Groenewald J.Z."/>
            <person name="Haridas S."/>
            <person name="LaButti K.M."/>
            <person name="Lipzen A."/>
            <person name="Martin F.M."/>
            <person name="Barry K."/>
            <person name="Grigoriev I.V."/>
            <person name="Crous P.W."/>
            <person name="Seidl M.F."/>
        </authorList>
    </citation>
    <scope>NUCLEOTIDE SEQUENCE [LARGE SCALE GENOMIC DNA]</scope>
    <source>
        <strain evidence="2 3">CBS 129764</strain>
    </source>
</reference>
<feature type="region of interest" description="Disordered" evidence="1">
    <location>
        <begin position="28"/>
        <end position="47"/>
    </location>
</feature>
<name>A0ABR1XZZ3_9PEZI</name>
<keyword evidence="3" id="KW-1185">Reference proteome</keyword>